<keyword evidence="7" id="KW-0119">Carbohydrate metabolism</keyword>
<name>A0A0W0FDK7_MONRR</name>
<evidence type="ECO:0000256" key="14">
    <source>
        <dbReference type="SAM" id="MobiDB-lite"/>
    </source>
</evidence>
<evidence type="ECO:0000256" key="2">
    <source>
        <dbReference type="ARBA" id="ARBA00004609"/>
    </source>
</evidence>
<dbReference type="GO" id="GO:0009272">
    <property type="term" value="P:fungal-type cell wall biogenesis"/>
    <property type="evidence" value="ECO:0007669"/>
    <property type="project" value="UniProtKB-ARBA"/>
</dbReference>
<evidence type="ECO:0000313" key="16">
    <source>
        <dbReference type="EMBL" id="KTB34392.1"/>
    </source>
</evidence>
<keyword evidence="4" id="KW-0325">Glycoprotein</keyword>
<dbReference type="InterPro" id="IPR011330">
    <property type="entry name" value="Glyco_hydro/deAcase_b/a-brl"/>
</dbReference>
<dbReference type="Pfam" id="PF01522">
    <property type="entry name" value="Polysacc_deac_1"/>
    <property type="match status" value="1"/>
</dbReference>
<dbReference type="GO" id="GO:0006032">
    <property type="term" value="P:chitin catabolic process"/>
    <property type="evidence" value="ECO:0007669"/>
    <property type="project" value="UniProtKB-KW"/>
</dbReference>
<comment type="caution">
    <text evidence="16">The sequence shown here is derived from an EMBL/GenBank/DDBJ whole genome shotgun (WGS) entry which is preliminary data.</text>
</comment>
<evidence type="ECO:0000256" key="4">
    <source>
        <dbReference type="ARBA" id="ARBA00022622"/>
    </source>
</evidence>
<gene>
    <name evidence="16" type="ORF">WG66_13040</name>
</gene>
<feature type="domain" description="NodB homology" evidence="15">
    <location>
        <begin position="164"/>
        <end position="379"/>
    </location>
</feature>
<keyword evidence="6" id="KW-0472">Membrane</keyword>
<dbReference type="EC" id="3.5.1.41" evidence="12"/>
<accession>A0A0W0FDK7</accession>
<keyword evidence="9" id="KW-0449">Lipoprotein</keyword>
<keyword evidence="4" id="KW-0336">GPI-anchor</keyword>
<evidence type="ECO:0000256" key="9">
    <source>
        <dbReference type="ARBA" id="ARBA00023288"/>
    </source>
</evidence>
<dbReference type="PANTHER" id="PTHR10587">
    <property type="entry name" value="GLYCOSYL TRANSFERASE-RELATED"/>
    <property type="match status" value="1"/>
</dbReference>
<dbReference type="InterPro" id="IPR002509">
    <property type="entry name" value="NODB_dom"/>
</dbReference>
<comment type="cofactor">
    <cofactor evidence="1">
        <name>Co(2+)</name>
        <dbReference type="ChEBI" id="CHEBI:48828"/>
    </cofactor>
</comment>
<feature type="region of interest" description="Disordered" evidence="14">
    <location>
        <begin position="382"/>
        <end position="442"/>
    </location>
</feature>
<dbReference type="AlphaFoldDB" id="A0A0W0FDK7"/>
<reference evidence="16 17" key="1">
    <citation type="submission" date="2015-12" db="EMBL/GenBank/DDBJ databases">
        <title>Draft genome sequence of Moniliophthora roreri, the causal agent of frosty pod rot of cacao.</title>
        <authorList>
            <person name="Aime M.C."/>
            <person name="Diaz-Valderrama J.R."/>
            <person name="Kijpornyongpan T."/>
            <person name="Phillips-Mora W."/>
        </authorList>
    </citation>
    <scope>NUCLEOTIDE SEQUENCE [LARGE SCALE GENOMIC DNA]</scope>
    <source>
        <strain evidence="16 17">MCA 2952</strain>
    </source>
</reference>
<evidence type="ECO:0000256" key="1">
    <source>
        <dbReference type="ARBA" id="ARBA00001941"/>
    </source>
</evidence>
<dbReference type="Gene3D" id="3.20.20.370">
    <property type="entry name" value="Glycoside hydrolase/deacetylase"/>
    <property type="match status" value="1"/>
</dbReference>
<protein>
    <recommendedName>
        <fullName evidence="12">chitin deacetylase</fullName>
        <ecNumber evidence="12">3.5.1.41</ecNumber>
    </recommendedName>
</protein>
<evidence type="ECO:0000256" key="8">
    <source>
        <dbReference type="ARBA" id="ARBA00023285"/>
    </source>
</evidence>
<evidence type="ECO:0000256" key="11">
    <source>
        <dbReference type="ARBA" id="ARBA00023326"/>
    </source>
</evidence>
<organism evidence="16 17">
    <name type="scientific">Moniliophthora roreri</name>
    <name type="common">Frosty pod rot fungus</name>
    <name type="synonym">Monilia roreri</name>
    <dbReference type="NCBI Taxonomy" id="221103"/>
    <lineage>
        <taxon>Eukaryota</taxon>
        <taxon>Fungi</taxon>
        <taxon>Dikarya</taxon>
        <taxon>Basidiomycota</taxon>
        <taxon>Agaricomycotina</taxon>
        <taxon>Agaricomycetes</taxon>
        <taxon>Agaricomycetidae</taxon>
        <taxon>Agaricales</taxon>
        <taxon>Marasmiineae</taxon>
        <taxon>Marasmiaceae</taxon>
        <taxon>Moniliophthora</taxon>
    </lineage>
</organism>
<dbReference type="PANTHER" id="PTHR10587:SF98">
    <property type="entry name" value="CHITIN DEACETYLASE"/>
    <property type="match status" value="1"/>
</dbReference>
<evidence type="ECO:0000256" key="7">
    <source>
        <dbReference type="ARBA" id="ARBA00023277"/>
    </source>
</evidence>
<dbReference type="GO" id="GO:0071555">
    <property type="term" value="P:cell wall organization"/>
    <property type="evidence" value="ECO:0007669"/>
    <property type="project" value="UniProtKB-KW"/>
</dbReference>
<dbReference type="eggNOG" id="ENOG502QSK3">
    <property type="taxonomic scope" value="Eukaryota"/>
</dbReference>
<dbReference type="GO" id="GO:0098552">
    <property type="term" value="C:side of membrane"/>
    <property type="evidence" value="ECO:0007669"/>
    <property type="project" value="UniProtKB-KW"/>
</dbReference>
<keyword evidence="3" id="KW-1003">Cell membrane</keyword>
<feature type="compositionally biased region" description="Polar residues" evidence="14">
    <location>
        <begin position="417"/>
        <end position="442"/>
    </location>
</feature>
<keyword evidence="5" id="KW-0146">Chitin degradation</keyword>
<proteinExistence type="predicted"/>
<evidence type="ECO:0000256" key="3">
    <source>
        <dbReference type="ARBA" id="ARBA00022475"/>
    </source>
</evidence>
<comment type="catalytic activity">
    <reaction evidence="13">
        <text>[(1-&gt;4)-N-acetyl-beta-D-glucosaminyl](n) + n H2O = chitosan + n acetate</text>
        <dbReference type="Rhea" id="RHEA:10464"/>
        <dbReference type="Rhea" id="RHEA-COMP:9593"/>
        <dbReference type="Rhea" id="RHEA-COMP:9597"/>
        <dbReference type="ChEBI" id="CHEBI:15377"/>
        <dbReference type="ChEBI" id="CHEBI:17029"/>
        <dbReference type="ChEBI" id="CHEBI:30089"/>
        <dbReference type="ChEBI" id="CHEBI:57704"/>
        <dbReference type="EC" id="3.5.1.41"/>
    </reaction>
    <physiologicalReaction direction="left-to-right" evidence="13">
        <dbReference type="Rhea" id="RHEA:10465"/>
    </physiologicalReaction>
</comment>
<comment type="subcellular location">
    <subcellularLocation>
        <location evidence="2">Cell membrane</location>
        <topology evidence="2">Lipid-anchor</topology>
        <topology evidence="2">GPI-anchor</topology>
    </subcellularLocation>
</comment>
<evidence type="ECO:0000256" key="13">
    <source>
        <dbReference type="ARBA" id="ARBA00048494"/>
    </source>
</evidence>
<evidence type="ECO:0000256" key="5">
    <source>
        <dbReference type="ARBA" id="ARBA00023024"/>
    </source>
</evidence>
<sequence>MTDLARKLKPSNTTEGCLYETLLGGDSDEQPDMFVKNPLLAVTLVSLLEYAHAADRSTVAEQNAILDPEQQCVSYTYPPIAGQTTNFPKTWEIASILPGDDAARAKFNEIMGGIPKIASKGDITKTIKTYDSGNDPDCWWTATGCTEAKTPGVPSDVEMIPAASTLGYGFDDGPYCAHNEFYDYLTSQNQKATMFFIGSNVLNWPLQAKRAAEDGHEICVHTWSHNPLTGLTDEQAFAEIWYSDRKPSPSSRYSYLIEAIKLITGVETKCFRPPQGDIDDRIRYIAHAFGLKSILWKYDTDDTIPVPGTDKADPKAVEKNYEDFIQLAQGGAFQNEGAILLAHETNNMTVSEAIKYYPQLKAAFKNILPVAEALNLTPGNDGTANGNGAGAGLQSSSSNSAASTAPTTPPTQATSTRVQTTASRPTTTAGSDSASANTNTTQQGENGAISALIHMSWLALAVAVAFAL</sequence>
<evidence type="ECO:0000256" key="12">
    <source>
        <dbReference type="ARBA" id="ARBA00024056"/>
    </source>
</evidence>
<dbReference type="SUPFAM" id="SSF88713">
    <property type="entry name" value="Glycoside hydrolase/deacetylase"/>
    <property type="match status" value="1"/>
</dbReference>
<dbReference type="Proteomes" id="UP000054988">
    <property type="component" value="Unassembled WGS sequence"/>
</dbReference>
<evidence type="ECO:0000256" key="10">
    <source>
        <dbReference type="ARBA" id="ARBA00023316"/>
    </source>
</evidence>
<evidence type="ECO:0000256" key="6">
    <source>
        <dbReference type="ARBA" id="ARBA00023136"/>
    </source>
</evidence>
<dbReference type="GO" id="GO:0005886">
    <property type="term" value="C:plasma membrane"/>
    <property type="evidence" value="ECO:0007669"/>
    <property type="project" value="UniProtKB-SubCell"/>
</dbReference>
<keyword evidence="8" id="KW-0170">Cobalt</keyword>
<evidence type="ECO:0000313" key="17">
    <source>
        <dbReference type="Proteomes" id="UP000054988"/>
    </source>
</evidence>
<evidence type="ECO:0000259" key="15">
    <source>
        <dbReference type="PROSITE" id="PS51677"/>
    </source>
</evidence>
<dbReference type="GO" id="GO:0000272">
    <property type="term" value="P:polysaccharide catabolic process"/>
    <property type="evidence" value="ECO:0007669"/>
    <property type="project" value="UniProtKB-KW"/>
</dbReference>
<keyword evidence="11" id="KW-0624">Polysaccharide degradation</keyword>
<keyword evidence="10" id="KW-0961">Cell wall biogenesis/degradation</keyword>
<feature type="compositionally biased region" description="Low complexity" evidence="14">
    <location>
        <begin position="392"/>
        <end position="416"/>
    </location>
</feature>
<dbReference type="PROSITE" id="PS51677">
    <property type="entry name" value="NODB"/>
    <property type="match status" value="1"/>
</dbReference>
<dbReference type="InterPro" id="IPR050248">
    <property type="entry name" value="Polysacc_deacetylase_ArnD"/>
</dbReference>
<dbReference type="GO" id="GO:0004099">
    <property type="term" value="F:chitin deacetylase activity"/>
    <property type="evidence" value="ECO:0007669"/>
    <property type="project" value="UniProtKB-EC"/>
</dbReference>
<dbReference type="EMBL" id="LATX01002085">
    <property type="protein sequence ID" value="KTB34392.1"/>
    <property type="molecule type" value="Genomic_DNA"/>
</dbReference>